<keyword evidence="14" id="KW-0934">Plastid</keyword>
<dbReference type="Gene3D" id="3.30.56.10">
    <property type="match status" value="2"/>
</dbReference>
<dbReference type="InterPro" id="IPR005147">
    <property type="entry name" value="tRNA_synthase_B5-dom"/>
</dbReference>
<dbReference type="PROSITE" id="PS51483">
    <property type="entry name" value="B5"/>
    <property type="match status" value="1"/>
</dbReference>
<feature type="domain" description="FDX-ACB" evidence="12">
    <location>
        <begin position="604"/>
        <end position="697"/>
    </location>
</feature>
<dbReference type="Pfam" id="PF17759">
    <property type="entry name" value="tRNA_synthFbeta"/>
    <property type="match status" value="1"/>
</dbReference>
<dbReference type="Pfam" id="PF03147">
    <property type="entry name" value="FDX-ACB"/>
    <property type="match status" value="1"/>
</dbReference>
<keyword evidence="3 11" id="KW-0436">Ligase</keyword>
<geneLocation type="plastid" evidence="14"/>
<proteinExistence type="inferred from homology"/>
<comment type="cofactor">
    <cofactor evidence="11">
        <name>Mg(2+)</name>
        <dbReference type="ChEBI" id="CHEBI:18420"/>
    </cofactor>
    <text evidence="11">Binds 2 magnesium ions per tetramer.</text>
</comment>
<dbReference type="SUPFAM" id="SSF56037">
    <property type="entry name" value="PheT/TilS domain"/>
    <property type="match status" value="1"/>
</dbReference>
<dbReference type="SMART" id="SM00873">
    <property type="entry name" value="B3_4"/>
    <property type="match status" value="1"/>
</dbReference>
<dbReference type="InterPro" id="IPR036690">
    <property type="entry name" value="Fdx_antiC-bd_sf"/>
</dbReference>
<dbReference type="AlphaFoldDB" id="A0A126G4A8"/>
<keyword evidence="6 11" id="KW-0067">ATP-binding</keyword>
<name>A0A126G4A8_WILSC</name>
<evidence type="ECO:0000259" key="13">
    <source>
        <dbReference type="PROSITE" id="PS51483"/>
    </source>
</evidence>
<evidence type="ECO:0000259" key="12">
    <source>
        <dbReference type="PROSITE" id="PS51447"/>
    </source>
</evidence>
<evidence type="ECO:0000256" key="8">
    <source>
        <dbReference type="ARBA" id="ARBA00022917"/>
    </source>
</evidence>
<protein>
    <recommendedName>
        <fullName evidence="11">Phenylalanine--tRNA ligase beta subunit</fullName>
        <ecNumber evidence="11">6.1.1.20</ecNumber>
    </recommendedName>
    <alternativeName>
        <fullName evidence="11">Phenylalanyl-tRNA synthetase beta subunit</fullName>
        <shortName evidence="11">PheRS</shortName>
    </alternativeName>
</protein>
<keyword evidence="8 11" id="KW-0648">Protein biosynthesis</keyword>
<dbReference type="GO" id="GO:0005524">
    <property type="term" value="F:ATP binding"/>
    <property type="evidence" value="ECO:0007669"/>
    <property type="project" value="UniProtKB-UniRule"/>
</dbReference>
<feature type="domain" description="B5" evidence="13">
    <location>
        <begin position="297"/>
        <end position="382"/>
    </location>
</feature>
<reference evidence="14" key="1">
    <citation type="submission" date="2015-03" db="EMBL/GenBank/DDBJ databases">
        <title>Plastid genome analysis of the type material of Wildemania schizophylla (Bangiales, Rhodophyta).</title>
        <authorList>
            <person name="Hughey J.R."/>
        </authorList>
    </citation>
    <scope>NUCLEOTIDE SEQUENCE</scope>
</reference>
<evidence type="ECO:0000256" key="5">
    <source>
        <dbReference type="ARBA" id="ARBA00022741"/>
    </source>
</evidence>
<gene>
    <name evidence="14" type="primary">syfB</name>
    <name evidence="11" type="synonym">pheT</name>
</gene>
<dbReference type="SUPFAM" id="SSF55681">
    <property type="entry name" value="Class II aaRS and biotin synthetases"/>
    <property type="match status" value="1"/>
</dbReference>
<dbReference type="GO" id="GO:0000287">
    <property type="term" value="F:magnesium ion binding"/>
    <property type="evidence" value="ECO:0007669"/>
    <property type="project" value="UniProtKB-UniRule"/>
</dbReference>
<dbReference type="InterPro" id="IPR005121">
    <property type="entry name" value="Fdx_antiC-bd"/>
</dbReference>
<dbReference type="Pfam" id="PF03483">
    <property type="entry name" value="B3_4"/>
    <property type="match status" value="1"/>
</dbReference>
<evidence type="ECO:0000256" key="6">
    <source>
        <dbReference type="ARBA" id="ARBA00022840"/>
    </source>
</evidence>
<evidence type="ECO:0000256" key="3">
    <source>
        <dbReference type="ARBA" id="ARBA00022598"/>
    </source>
</evidence>
<evidence type="ECO:0000256" key="10">
    <source>
        <dbReference type="ARBA" id="ARBA00049255"/>
    </source>
</evidence>
<dbReference type="NCBIfam" id="TIGR00472">
    <property type="entry name" value="pheT_bact"/>
    <property type="match status" value="1"/>
</dbReference>
<dbReference type="EC" id="6.1.1.20" evidence="11"/>
<dbReference type="GO" id="GO:0004826">
    <property type="term" value="F:phenylalanine-tRNA ligase activity"/>
    <property type="evidence" value="ECO:0007669"/>
    <property type="project" value="UniProtKB-UniRule"/>
</dbReference>
<dbReference type="InterPro" id="IPR009061">
    <property type="entry name" value="DNA-bd_dom_put_sf"/>
</dbReference>
<dbReference type="CDD" id="cd00769">
    <property type="entry name" value="PheRS_beta_core"/>
    <property type="match status" value="1"/>
</dbReference>
<keyword evidence="4 11" id="KW-0479">Metal-binding</keyword>
<feature type="binding site" evidence="11">
    <location>
        <position position="370"/>
    </location>
    <ligand>
        <name>Mg(2+)</name>
        <dbReference type="ChEBI" id="CHEBI:18420"/>
        <note>shared with alpha subunit</note>
    </ligand>
</feature>
<dbReference type="Gene3D" id="3.30.930.10">
    <property type="entry name" value="Bira Bifunctional Protein, Domain 2"/>
    <property type="match status" value="1"/>
</dbReference>
<dbReference type="GO" id="GO:0003723">
    <property type="term" value="F:RNA binding"/>
    <property type="evidence" value="ECO:0007669"/>
    <property type="project" value="InterPro"/>
</dbReference>
<dbReference type="Gene3D" id="3.30.70.380">
    <property type="entry name" value="Ferrodoxin-fold anticodon-binding domain"/>
    <property type="match status" value="1"/>
</dbReference>
<evidence type="ECO:0000256" key="1">
    <source>
        <dbReference type="ARBA" id="ARBA00008653"/>
    </source>
</evidence>
<dbReference type="PANTHER" id="PTHR10947:SF0">
    <property type="entry name" value="PHENYLALANINE--TRNA LIGASE BETA SUBUNIT"/>
    <property type="match status" value="1"/>
</dbReference>
<evidence type="ECO:0000256" key="11">
    <source>
        <dbReference type="HAMAP-Rule" id="MF_00283"/>
    </source>
</evidence>
<comment type="subunit">
    <text evidence="2 11">Tetramer of two alpha and two beta subunits.</text>
</comment>
<dbReference type="RefSeq" id="YP_009237444.1">
    <property type="nucleotide sequence ID" value="NC_029576.1"/>
</dbReference>
<dbReference type="InterPro" id="IPR045864">
    <property type="entry name" value="aa-tRNA-synth_II/BPL/LPL"/>
</dbReference>
<dbReference type="SUPFAM" id="SSF46955">
    <property type="entry name" value="Putative DNA-binding domain"/>
    <property type="match status" value="2"/>
</dbReference>
<dbReference type="InterPro" id="IPR041616">
    <property type="entry name" value="PheRS_beta_core"/>
</dbReference>
<dbReference type="EMBL" id="KR020505">
    <property type="protein sequence ID" value="AKS28491.1"/>
    <property type="molecule type" value="Genomic_DNA"/>
</dbReference>
<feature type="binding site" evidence="11">
    <location>
        <position position="369"/>
    </location>
    <ligand>
        <name>Mg(2+)</name>
        <dbReference type="ChEBI" id="CHEBI:18420"/>
        <note>shared with alpha subunit</note>
    </ligand>
</feature>
<evidence type="ECO:0000256" key="7">
    <source>
        <dbReference type="ARBA" id="ARBA00022842"/>
    </source>
</evidence>
<evidence type="ECO:0000256" key="4">
    <source>
        <dbReference type="ARBA" id="ARBA00022723"/>
    </source>
</evidence>
<dbReference type="SMART" id="SM00874">
    <property type="entry name" value="B5"/>
    <property type="match status" value="1"/>
</dbReference>
<evidence type="ECO:0000256" key="2">
    <source>
        <dbReference type="ARBA" id="ARBA00011209"/>
    </source>
</evidence>
<dbReference type="GO" id="GO:0006432">
    <property type="term" value="P:phenylalanyl-tRNA aminoacylation"/>
    <property type="evidence" value="ECO:0007669"/>
    <property type="project" value="UniProtKB-UniRule"/>
</dbReference>
<dbReference type="GO" id="GO:0009328">
    <property type="term" value="C:phenylalanine-tRNA ligase complex"/>
    <property type="evidence" value="ECO:0007669"/>
    <property type="project" value="TreeGrafter"/>
</dbReference>
<feature type="binding site" evidence="11">
    <location>
        <position position="360"/>
    </location>
    <ligand>
        <name>Mg(2+)</name>
        <dbReference type="ChEBI" id="CHEBI:18420"/>
        <note>shared with alpha subunit</note>
    </ligand>
</feature>
<dbReference type="GeneID" id="26939254"/>
<dbReference type="SMART" id="SM00896">
    <property type="entry name" value="FDX-ACB"/>
    <property type="match status" value="1"/>
</dbReference>
<sequence length="698" mass="78616">MKVSFNWLKELANIETIQADKLASTLTQAGFEVESIESTNMSGQVDYILEISSTANRSDALSMVGLSREVAALTQSQMSEEVYTSSKACLCNTNNIIHDSELLHCISYFGAVIDDIVVKDSPRWLQNRLESSGFVSNNLLLDISNYVMLKWGQPISIIDLKKTINTDGLDCIKICSSFCSEKNSSMEINGVSINLGNDILVTQVNGNITNVAGVEANNQLRVEQGTQSILVEAAIFKQAVVRKSSKTLNIRTESSIRQERGLNIDNWENAYLEAIYLILELAGGNVKKTFLNNKKVPAIVTLDLSLKKVQNILGPITTNGTNTFLNSDSIQNILRSLNFHTIRVSDETITMTIPTYRNQDIYREVDIIEEIARVYGYHNFQSALPPIQFICNLSRRKIFINKCRATLRNIGLTELVHYSLVKSEGEIALNNPLIQDYSTLRCSLLEGLIQSNAYNIKQSSQTIDSFEIGTVFNIANNKIVEKTKLAIIIGGNLDIRSDWSQPAHSLNWYEAKGIIENFFLKVHKKIDWVKAELTDTQIPLIHNKRAAQLIYNKHSIGTFGELKQLTCSKISINAKVFVLEIDLTDLEDSGCPINPLNYRVRSYSKYPSITRDLSVVIPQDMEIQSLFKLLNQFHDHDLEKTTLFDQYKDQSLGHSKKSVGLRFTYRSTGTTLTNVEVDSKQIKLQTQIKEQLKLEVRQ</sequence>
<organism evidence="14">
    <name type="scientific">Wildemania schizophylla</name>
    <name type="common">Red alga</name>
    <name type="synonym">Porphyra schizophylla</name>
    <dbReference type="NCBI Taxonomy" id="1134705"/>
    <lineage>
        <taxon>Eukaryota</taxon>
        <taxon>Rhodophyta</taxon>
        <taxon>Bangiophyceae</taxon>
        <taxon>Bangiales</taxon>
        <taxon>Bangiaceae</taxon>
        <taxon>Wildemania</taxon>
    </lineage>
</organism>
<dbReference type="InterPro" id="IPR004532">
    <property type="entry name" value="Phe-tRNA-ligase_IIc_bsu_bact"/>
</dbReference>
<comment type="similarity">
    <text evidence="1 11">Belongs to the phenylalanyl-tRNA synthetase beta subunit family. Type 1 subfamily.</text>
</comment>
<dbReference type="Gene3D" id="3.50.40.10">
    <property type="entry name" value="Phenylalanyl-trna Synthetase, Chain B, domain 3"/>
    <property type="match status" value="1"/>
</dbReference>
<accession>A0A126G4A8</accession>
<keyword evidence="7 11" id="KW-0460">Magnesium</keyword>
<dbReference type="InterPro" id="IPR020825">
    <property type="entry name" value="Phe-tRNA_synthase-like_B3/B4"/>
</dbReference>
<keyword evidence="9 11" id="KW-0030">Aminoacyl-tRNA synthetase</keyword>
<dbReference type="PROSITE" id="PS51447">
    <property type="entry name" value="FDX_ACB"/>
    <property type="match status" value="1"/>
</dbReference>
<feature type="binding site" evidence="11">
    <location>
        <position position="366"/>
    </location>
    <ligand>
        <name>Mg(2+)</name>
        <dbReference type="ChEBI" id="CHEBI:18420"/>
        <note>shared with alpha subunit</note>
    </ligand>
</feature>
<evidence type="ECO:0000256" key="9">
    <source>
        <dbReference type="ARBA" id="ARBA00023146"/>
    </source>
</evidence>
<comment type="catalytic activity">
    <reaction evidence="10 11">
        <text>tRNA(Phe) + L-phenylalanine + ATP = L-phenylalanyl-tRNA(Phe) + AMP + diphosphate + H(+)</text>
        <dbReference type="Rhea" id="RHEA:19413"/>
        <dbReference type="Rhea" id="RHEA-COMP:9668"/>
        <dbReference type="Rhea" id="RHEA-COMP:9699"/>
        <dbReference type="ChEBI" id="CHEBI:15378"/>
        <dbReference type="ChEBI" id="CHEBI:30616"/>
        <dbReference type="ChEBI" id="CHEBI:33019"/>
        <dbReference type="ChEBI" id="CHEBI:58095"/>
        <dbReference type="ChEBI" id="CHEBI:78442"/>
        <dbReference type="ChEBI" id="CHEBI:78531"/>
        <dbReference type="ChEBI" id="CHEBI:456215"/>
        <dbReference type="EC" id="6.1.1.20"/>
    </reaction>
</comment>
<keyword evidence="5 11" id="KW-0547">Nucleotide-binding</keyword>
<evidence type="ECO:0000313" key="14">
    <source>
        <dbReference type="EMBL" id="AKS28491.1"/>
    </source>
</evidence>
<dbReference type="SUPFAM" id="SSF54991">
    <property type="entry name" value="Anticodon-binding domain of PheRS"/>
    <property type="match status" value="1"/>
</dbReference>
<dbReference type="HAMAP" id="MF_00283">
    <property type="entry name" value="Phe_tRNA_synth_beta1"/>
    <property type="match status" value="1"/>
</dbReference>
<dbReference type="InterPro" id="IPR005146">
    <property type="entry name" value="B3/B4_tRNA-bd"/>
</dbReference>
<dbReference type="InterPro" id="IPR045060">
    <property type="entry name" value="Phe-tRNA-ligase_IIc_bsu"/>
</dbReference>
<dbReference type="Pfam" id="PF03484">
    <property type="entry name" value="B5"/>
    <property type="match status" value="1"/>
</dbReference>
<dbReference type="PANTHER" id="PTHR10947">
    <property type="entry name" value="PHENYLALANYL-TRNA SYNTHETASE BETA CHAIN AND LEUCINE-RICH REPEAT-CONTAINING PROTEIN 47"/>
    <property type="match status" value="1"/>
</dbReference>